<dbReference type="AlphaFoldDB" id="A0A7V8NP62"/>
<name>A0A7V8NP62_9BACT</name>
<dbReference type="EMBL" id="JACDQQ010000795">
    <property type="protein sequence ID" value="MBA0084968.1"/>
    <property type="molecule type" value="Genomic_DNA"/>
</dbReference>
<gene>
    <name evidence="1" type="ORF">HRJ53_08230</name>
</gene>
<proteinExistence type="predicted"/>
<keyword evidence="2" id="KW-1185">Reference proteome</keyword>
<evidence type="ECO:0000313" key="2">
    <source>
        <dbReference type="Proteomes" id="UP000567293"/>
    </source>
</evidence>
<sequence length="235" mass="27568">MLAFAFLSPPLGAEDPPANLAKLVAHRESETEVERNEYLYRQTVTLQELDTRGAARGEYREVRDVIFSPEHERSELALGKPENSLKFLTLTAEDFRDIRDIQPLVLTEDRLWNYETKLRGEETKDEVACWVLQVRPRQILGSQRYFDGLLWVDKEGYNIVRMEGQAEPQIVSTKSENLFPRFTTIRKPVDGQYWFPVYTYADDALPFRSGPQRIRLRIAYSNYRRFKVESVFKPR</sequence>
<dbReference type="Proteomes" id="UP000567293">
    <property type="component" value="Unassembled WGS sequence"/>
</dbReference>
<dbReference type="Gene3D" id="2.50.20.10">
    <property type="entry name" value="Lipoprotein localisation LolA/LolB/LppX"/>
    <property type="match status" value="1"/>
</dbReference>
<comment type="caution">
    <text evidence="1">The sequence shown here is derived from an EMBL/GenBank/DDBJ whole genome shotgun (WGS) entry which is preliminary data.</text>
</comment>
<accession>A0A7V8NP62</accession>
<reference evidence="1" key="1">
    <citation type="submission" date="2020-06" db="EMBL/GenBank/DDBJ databases">
        <title>Legume-microbial interactions unlock mineral nutrients during tropical forest succession.</title>
        <authorList>
            <person name="Epihov D.Z."/>
        </authorList>
    </citation>
    <scope>NUCLEOTIDE SEQUENCE [LARGE SCALE GENOMIC DNA]</scope>
    <source>
        <strain evidence="1">Pan2503</strain>
    </source>
</reference>
<protein>
    <recommendedName>
        <fullName evidence="3">Outer membrane lipoprotein-sorting protein</fullName>
    </recommendedName>
</protein>
<evidence type="ECO:0008006" key="3">
    <source>
        <dbReference type="Google" id="ProtNLM"/>
    </source>
</evidence>
<organism evidence="1 2">
    <name type="scientific">Candidatus Acidiferrum panamense</name>
    <dbReference type="NCBI Taxonomy" id="2741543"/>
    <lineage>
        <taxon>Bacteria</taxon>
        <taxon>Pseudomonadati</taxon>
        <taxon>Acidobacteriota</taxon>
        <taxon>Terriglobia</taxon>
        <taxon>Candidatus Acidiferrales</taxon>
        <taxon>Candidatus Acidiferrum</taxon>
    </lineage>
</organism>
<evidence type="ECO:0000313" key="1">
    <source>
        <dbReference type="EMBL" id="MBA0084968.1"/>
    </source>
</evidence>